<dbReference type="KEGG" id="nai:NECAME_17323"/>
<gene>
    <name evidence="5" type="ORF">NECAME_17323</name>
</gene>
<proteinExistence type="predicted"/>
<evidence type="ECO:0000256" key="2">
    <source>
        <dbReference type="ARBA" id="ARBA00022692"/>
    </source>
</evidence>
<sequence>MQEFPVSRQINRMLEITHDLEALHQPSGEKRIRSNDIPLDRKSSKMQCDPIVYDVSNVSSYVVNAMGSRCLSVSLPMEFYAVIGTSYPYEFGEWICKGRAYLIEFTSYASILVICSFTVERWLAIWLSSASIAIRAKNL</sequence>
<evidence type="ECO:0000313" key="6">
    <source>
        <dbReference type="Proteomes" id="UP000053676"/>
    </source>
</evidence>
<organism evidence="5 6">
    <name type="scientific">Necator americanus</name>
    <name type="common">Human hookworm</name>
    <dbReference type="NCBI Taxonomy" id="51031"/>
    <lineage>
        <taxon>Eukaryota</taxon>
        <taxon>Metazoa</taxon>
        <taxon>Ecdysozoa</taxon>
        <taxon>Nematoda</taxon>
        <taxon>Chromadorea</taxon>
        <taxon>Rhabditida</taxon>
        <taxon>Rhabditina</taxon>
        <taxon>Rhabditomorpha</taxon>
        <taxon>Strongyloidea</taxon>
        <taxon>Ancylostomatidae</taxon>
        <taxon>Bunostominae</taxon>
        <taxon>Necator</taxon>
    </lineage>
</organism>
<protein>
    <submittedName>
        <fullName evidence="5">Uncharacterized protein</fullName>
    </submittedName>
</protein>
<name>W2TS65_NECAM</name>
<dbReference type="InterPro" id="IPR000276">
    <property type="entry name" value="GPCR_Rhodpsn"/>
</dbReference>
<dbReference type="EMBL" id="KI658069">
    <property type="protein sequence ID" value="ETN83842.1"/>
    <property type="molecule type" value="Genomic_DNA"/>
</dbReference>
<comment type="subcellular location">
    <subcellularLocation>
        <location evidence="1">Membrane</location>
    </subcellularLocation>
</comment>
<keyword evidence="2" id="KW-0812">Transmembrane</keyword>
<dbReference type="STRING" id="51031.W2TS65"/>
<evidence type="ECO:0000256" key="1">
    <source>
        <dbReference type="ARBA" id="ARBA00004370"/>
    </source>
</evidence>
<reference evidence="6" key="1">
    <citation type="journal article" date="2014" name="Nat. Genet.">
        <title>Genome of the human hookworm Necator americanus.</title>
        <authorList>
            <person name="Tang Y.T."/>
            <person name="Gao X."/>
            <person name="Rosa B.A."/>
            <person name="Abubucker S."/>
            <person name="Hallsworth-Pepin K."/>
            <person name="Martin J."/>
            <person name="Tyagi R."/>
            <person name="Heizer E."/>
            <person name="Zhang X."/>
            <person name="Bhonagiri-Palsikar V."/>
            <person name="Minx P."/>
            <person name="Warren W.C."/>
            <person name="Wang Q."/>
            <person name="Zhan B."/>
            <person name="Hotez P.J."/>
            <person name="Sternberg P.W."/>
            <person name="Dougall A."/>
            <person name="Gaze S.T."/>
            <person name="Mulvenna J."/>
            <person name="Sotillo J."/>
            <person name="Ranganathan S."/>
            <person name="Rabelo E.M."/>
            <person name="Wilson R.K."/>
            <person name="Felgner P.L."/>
            <person name="Bethony J."/>
            <person name="Hawdon J.M."/>
            <person name="Gasser R.B."/>
            <person name="Loukas A."/>
            <person name="Mitreva M."/>
        </authorList>
    </citation>
    <scope>NUCLEOTIDE SEQUENCE [LARGE SCALE GENOMIC DNA]</scope>
</reference>
<dbReference type="PROSITE" id="PS00237">
    <property type="entry name" value="G_PROTEIN_RECEP_F1_1"/>
    <property type="match status" value="1"/>
</dbReference>
<dbReference type="Gene3D" id="1.20.1070.10">
    <property type="entry name" value="Rhodopsin 7-helix transmembrane proteins"/>
    <property type="match status" value="1"/>
</dbReference>
<dbReference type="GO" id="GO:0004930">
    <property type="term" value="F:G protein-coupled receptor activity"/>
    <property type="evidence" value="ECO:0007669"/>
    <property type="project" value="InterPro"/>
</dbReference>
<evidence type="ECO:0000313" key="5">
    <source>
        <dbReference type="EMBL" id="ETN83842.1"/>
    </source>
</evidence>
<keyword evidence="3" id="KW-1133">Transmembrane helix</keyword>
<dbReference type="SUPFAM" id="SSF81321">
    <property type="entry name" value="Family A G protein-coupled receptor-like"/>
    <property type="match status" value="1"/>
</dbReference>
<dbReference type="AlphaFoldDB" id="W2TS65"/>
<dbReference type="OrthoDB" id="5962705at2759"/>
<dbReference type="Proteomes" id="UP000053676">
    <property type="component" value="Unassembled WGS sequence"/>
</dbReference>
<accession>W2TS65</accession>
<evidence type="ECO:0000256" key="4">
    <source>
        <dbReference type="ARBA" id="ARBA00023136"/>
    </source>
</evidence>
<keyword evidence="6" id="KW-1185">Reference proteome</keyword>
<keyword evidence="4" id="KW-0472">Membrane</keyword>
<dbReference type="GO" id="GO:0016020">
    <property type="term" value="C:membrane"/>
    <property type="evidence" value="ECO:0007669"/>
    <property type="project" value="UniProtKB-SubCell"/>
</dbReference>
<evidence type="ECO:0000256" key="3">
    <source>
        <dbReference type="ARBA" id="ARBA00022989"/>
    </source>
</evidence>